<dbReference type="Pfam" id="PF07714">
    <property type="entry name" value="PK_Tyr_Ser-Thr"/>
    <property type="match status" value="1"/>
</dbReference>
<dbReference type="InterPro" id="IPR011009">
    <property type="entry name" value="Kinase-like_dom_sf"/>
</dbReference>
<organism evidence="2 3">
    <name type="scientific">Glomus cerebriforme</name>
    <dbReference type="NCBI Taxonomy" id="658196"/>
    <lineage>
        <taxon>Eukaryota</taxon>
        <taxon>Fungi</taxon>
        <taxon>Fungi incertae sedis</taxon>
        <taxon>Mucoromycota</taxon>
        <taxon>Glomeromycotina</taxon>
        <taxon>Glomeromycetes</taxon>
        <taxon>Glomerales</taxon>
        <taxon>Glomeraceae</taxon>
        <taxon>Glomus</taxon>
    </lineage>
</organism>
<dbReference type="InterPro" id="IPR001245">
    <property type="entry name" value="Ser-Thr/Tyr_kinase_cat_dom"/>
</dbReference>
<protein>
    <recommendedName>
        <fullName evidence="1">Protein kinase domain-containing protein</fullName>
    </recommendedName>
</protein>
<dbReference type="EMBL" id="QKYT01000405">
    <property type="protein sequence ID" value="RIA85774.1"/>
    <property type="molecule type" value="Genomic_DNA"/>
</dbReference>
<name>A0A397SSX4_9GLOM</name>
<dbReference type="PROSITE" id="PS50011">
    <property type="entry name" value="PROTEIN_KINASE_DOM"/>
    <property type="match status" value="1"/>
</dbReference>
<dbReference type="InterPro" id="IPR000719">
    <property type="entry name" value="Prot_kinase_dom"/>
</dbReference>
<comment type="caution">
    <text evidence="2">The sequence shown here is derived from an EMBL/GenBank/DDBJ whole genome shotgun (WGS) entry which is preliminary data.</text>
</comment>
<sequence length="219" mass="25970">MDWVSYNPNIVLGWIHFNHFMILNKLQKSKLDSNDYVALKSLYNSKNITSEFINKIMSHHEINAGYSDYTIIRLYEITQDPETKNYFMVLEYVENGSLRNYLDTNYDKLILREQNYTKAADIYSFDANPLNRPTAYEIKEILKPWYFEFDNQIELQHSEIHATMSIDLTEPTTPPTKRLGKRKELRSDLFTKDLFEERNLSPGHEKAKTHREVQCLNCL</sequence>
<dbReference type="Gene3D" id="1.10.510.10">
    <property type="entry name" value="Transferase(Phosphotransferase) domain 1"/>
    <property type="match status" value="1"/>
</dbReference>
<dbReference type="AlphaFoldDB" id="A0A397SSX4"/>
<keyword evidence="3" id="KW-1185">Reference proteome</keyword>
<dbReference type="GO" id="GO:0004672">
    <property type="term" value="F:protein kinase activity"/>
    <property type="evidence" value="ECO:0007669"/>
    <property type="project" value="InterPro"/>
</dbReference>
<evidence type="ECO:0000259" key="1">
    <source>
        <dbReference type="PROSITE" id="PS50011"/>
    </source>
</evidence>
<dbReference type="Proteomes" id="UP000265703">
    <property type="component" value="Unassembled WGS sequence"/>
</dbReference>
<accession>A0A397SSX4</accession>
<evidence type="ECO:0000313" key="2">
    <source>
        <dbReference type="EMBL" id="RIA85774.1"/>
    </source>
</evidence>
<evidence type="ECO:0000313" key="3">
    <source>
        <dbReference type="Proteomes" id="UP000265703"/>
    </source>
</evidence>
<feature type="domain" description="Protein kinase" evidence="1">
    <location>
        <begin position="6"/>
        <end position="219"/>
    </location>
</feature>
<dbReference type="GO" id="GO:0005524">
    <property type="term" value="F:ATP binding"/>
    <property type="evidence" value="ECO:0007669"/>
    <property type="project" value="InterPro"/>
</dbReference>
<reference evidence="2 3" key="1">
    <citation type="submission" date="2018-06" db="EMBL/GenBank/DDBJ databases">
        <title>Comparative genomics reveals the genomic features of Rhizophagus irregularis, R. cerebriforme, R. diaphanum and Gigaspora rosea, and their symbiotic lifestyle signature.</title>
        <authorList>
            <person name="Morin E."/>
            <person name="San Clemente H."/>
            <person name="Chen E.C.H."/>
            <person name="De La Providencia I."/>
            <person name="Hainaut M."/>
            <person name="Kuo A."/>
            <person name="Kohler A."/>
            <person name="Murat C."/>
            <person name="Tang N."/>
            <person name="Roy S."/>
            <person name="Loubradou J."/>
            <person name="Henrissat B."/>
            <person name="Grigoriev I.V."/>
            <person name="Corradi N."/>
            <person name="Roux C."/>
            <person name="Martin F.M."/>
        </authorList>
    </citation>
    <scope>NUCLEOTIDE SEQUENCE [LARGE SCALE GENOMIC DNA]</scope>
    <source>
        <strain evidence="2 3">DAOM 227022</strain>
    </source>
</reference>
<dbReference type="SUPFAM" id="SSF56112">
    <property type="entry name" value="Protein kinase-like (PK-like)"/>
    <property type="match status" value="1"/>
</dbReference>
<dbReference type="OrthoDB" id="2435679at2759"/>
<gene>
    <name evidence="2" type="ORF">C1645_830288</name>
</gene>
<proteinExistence type="predicted"/>